<keyword evidence="2" id="KW-1133">Transmembrane helix</keyword>
<dbReference type="Proteomes" id="UP000275078">
    <property type="component" value="Unassembled WGS sequence"/>
</dbReference>
<protein>
    <recommendedName>
        <fullName evidence="5">Mid2 domain-containing protein</fullName>
    </recommendedName>
</protein>
<dbReference type="STRING" id="1160509.A0A3N4I8H9"/>
<gene>
    <name evidence="3" type="ORF">BJ508DRAFT_362186</name>
</gene>
<organism evidence="3 4">
    <name type="scientific">Ascobolus immersus RN42</name>
    <dbReference type="NCBI Taxonomy" id="1160509"/>
    <lineage>
        <taxon>Eukaryota</taxon>
        <taxon>Fungi</taxon>
        <taxon>Dikarya</taxon>
        <taxon>Ascomycota</taxon>
        <taxon>Pezizomycotina</taxon>
        <taxon>Pezizomycetes</taxon>
        <taxon>Pezizales</taxon>
        <taxon>Ascobolaceae</taxon>
        <taxon>Ascobolus</taxon>
    </lineage>
</organism>
<evidence type="ECO:0000256" key="2">
    <source>
        <dbReference type="SAM" id="Phobius"/>
    </source>
</evidence>
<feature type="region of interest" description="Disordered" evidence="1">
    <location>
        <begin position="148"/>
        <end position="304"/>
    </location>
</feature>
<evidence type="ECO:0008006" key="5">
    <source>
        <dbReference type="Google" id="ProtNLM"/>
    </source>
</evidence>
<accession>A0A3N4I8H9</accession>
<evidence type="ECO:0000313" key="3">
    <source>
        <dbReference type="EMBL" id="RPA80948.1"/>
    </source>
</evidence>
<reference evidence="3 4" key="1">
    <citation type="journal article" date="2018" name="Nat. Ecol. Evol.">
        <title>Pezizomycetes genomes reveal the molecular basis of ectomycorrhizal truffle lifestyle.</title>
        <authorList>
            <person name="Murat C."/>
            <person name="Payen T."/>
            <person name="Noel B."/>
            <person name="Kuo A."/>
            <person name="Morin E."/>
            <person name="Chen J."/>
            <person name="Kohler A."/>
            <person name="Krizsan K."/>
            <person name="Balestrini R."/>
            <person name="Da Silva C."/>
            <person name="Montanini B."/>
            <person name="Hainaut M."/>
            <person name="Levati E."/>
            <person name="Barry K.W."/>
            <person name="Belfiori B."/>
            <person name="Cichocki N."/>
            <person name="Clum A."/>
            <person name="Dockter R.B."/>
            <person name="Fauchery L."/>
            <person name="Guy J."/>
            <person name="Iotti M."/>
            <person name="Le Tacon F."/>
            <person name="Lindquist E.A."/>
            <person name="Lipzen A."/>
            <person name="Malagnac F."/>
            <person name="Mello A."/>
            <person name="Molinier V."/>
            <person name="Miyauchi S."/>
            <person name="Poulain J."/>
            <person name="Riccioni C."/>
            <person name="Rubini A."/>
            <person name="Sitrit Y."/>
            <person name="Splivallo R."/>
            <person name="Traeger S."/>
            <person name="Wang M."/>
            <person name="Zifcakova L."/>
            <person name="Wipf D."/>
            <person name="Zambonelli A."/>
            <person name="Paolocci F."/>
            <person name="Nowrousian M."/>
            <person name="Ottonello S."/>
            <person name="Baldrian P."/>
            <person name="Spatafora J.W."/>
            <person name="Henrissat B."/>
            <person name="Nagy L.G."/>
            <person name="Aury J.M."/>
            <person name="Wincker P."/>
            <person name="Grigoriev I.V."/>
            <person name="Bonfante P."/>
            <person name="Martin F.M."/>
        </authorList>
    </citation>
    <scope>NUCLEOTIDE SEQUENCE [LARGE SCALE GENOMIC DNA]</scope>
    <source>
        <strain evidence="3 4">RN42</strain>
    </source>
</reference>
<feature type="compositionally biased region" description="Low complexity" evidence="1">
    <location>
        <begin position="287"/>
        <end position="298"/>
    </location>
</feature>
<dbReference type="AlphaFoldDB" id="A0A3N4I8H9"/>
<dbReference type="PRINTS" id="PR01217">
    <property type="entry name" value="PRICHEXTENSN"/>
</dbReference>
<evidence type="ECO:0000256" key="1">
    <source>
        <dbReference type="SAM" id="MobiDB-lite"/>
    </source>
</evidence>
<sequence>MEPRATSITTRIDHAGFRTPANNEIITAGEEYKLEVGKYSDTPYKIREIRLWEWVPENELEMDYWSTPSSEMKNIYDPWIAKFNERGSDIINEKSIVWTPWEKHNTNKRYQLGVLWYFLDKDGEPDYAMDGRPMPHLSFGMKIKMPLVEPAPESPTKPMPEPTSKPTPKPSPEPSPEPISKPSPEPTSKPAPEPTSKPSAEPTWKPPVEPTSKPSPESPDKSPSKPSLQPSADPSAEPTAEPNNGGEVRAQPTSDSKLPIPNDGTDDLSSTTASTLTSPVPPTPQASTVNSNSTSLSTPAAPQAQSVPVGTIIGGALGGAALLIILLALVLWHRRQSRRNITEKFETSQELDATGMAEAAQLKVVPVEIDGNDILELNGNGSSVIEAPVKRELS</sequence>
<keyword evidence="2" id="KW-0472">Membrane</keyword>
<feature type="compositionally biased region" description="Low complexity" evidence="1">
    <location>
        <begin position="267"/>
        <end position="278"/>
    </location>
</feature>
<feature type="transmembrane region" description="Helical" evidence="2">
    <location>
        <begin position="312"/>
        <end position="332"/>
    </location>
</feature>
<evidence type="ECO:0000313" key="4">
    <source>
        <dbReference type="Proteomes" id="UP000275078"/>
    </source>
</evidence>
<feature type="compositionally biased region" description="Pro residues" evidence="1">
    <location>
        <begin position="152"/>
        <end position="195"/>
    </location>
</feature>
<keyword evidence="4" id="KW-1185">Reference proteome</keyword>
<dbReference type="EMBL" id="ML119683">
    <property type="protein sequence ID" value="RPA80948.1"/>
    <property type="molecule type" value="Genomic_DNA"/>
</dbReference>
<proteinExistence type="predicted"/>
<keyword evidence="2" id="KW-0812">Transmembrane</keyword>
<name>A0A3N4I8H9_ASCIM</name>